<dbReference type="EMBL" id="JAVRBK010000007">
    <property type="protein sequence ID" value="KAK5641582.1"/>
    <property type="molecule type" value="Genomic_DNA"/>
</dbReference>
<accession>A0AAN7ZFI8</accession>
<comment type="caution">
    <text evidence="1">The sequence shown here is derived from an EMBL/GenBank/DDBJ whole genome shotgun (WGS) entry which is preliminary data.</text>
</comment>
<name>A0AAN7ZFI8_9COLE</name>
<dbReference type="AlphaFoldDB" id="A0AAN7ZFI8"/>
<gene>
    <name evidence="1" type="ORF">RI129_010129</name>
</gene>
<evidence type="ECO:0000313" key="1">
    <source>
        <dbReference type="EMBL" id="KAK5641582.1"/>
    </source>
</evidence>
<organism evidence="1 2">
    <name type="scientific">Pyrocoelia pectoralis</name>
    <dbReference type="NCBI Taxonomy" id="417401"/>
    <lineage>
        <taxon>Eukaryota</taxon>
        <taxon>Metazoa</taxon>
        <taxon>Ecdysozoa</taxon>
        <taxon>Arthropoda</taxon>
        <taxon>Hexapoda</taxon>
        <taxon>Insecta</taxon>
        <taxon>Pterygota</taxon>
        <taxon>Neoptera</taxon>
        <taxon>Endopterygota</taxon>
        <taxon>Coleoptera</taxon>
        <taxon>Polyphaga</taxon>
        <taxon>Elateriformia</taxon>
        <taxon>Elateroidea</taxon>
        <taxon>Lampyridae</taxon>
        <taxon>Lampyrinae</taxon>
        <taxon>Pyrocoelia</taxon>
    </lineage>
</organism>
<evidence type="ECO:0000313" key="2">
    <source>
        <dbReference type="Proteomes" id="UP001329430"/>
    </source>
</evidence>
<keyword evidence="2" id="KW-1185">Reference proteome</keyword>
<sequence>MRPIQLVTLLTIIDNFDAFNLTWLTNENLTHLQSCINEIQYRHANPEDIIFFINLDPKYRYLKLHGPIVIQNELREVAQFQLMHVNFYIIVVPKGYFERIFNFLVLSTNWNPRAKFVLLLQEDLLKDFLVILQKYFVYNVLFLVEKTHSDVDIMTYYPFTLASNEFQILGGCHNGKLRDDRNLFPNKLLKNWKNYPVSIILFHFPPYIILENDQTQGIELSLFEIVSNGHDEVQVPKLSFVIGSASVAAEGGVRQQIVRRLGKKATK</sequence>
<protein>
    <submittedName>
        <fullName evidence="1">Uncharacterized protein</fullName>
    </submittedName>
</protein>
<reference evidence="1 2" key="1">
    <citation type="journal article" date="2024" name="Insects">
        <title>An Improved Chromosome-Level Genome Assembly of the Firefly Pyrocoelia pectoralis.</title>
        <authorList>
            <person name="Fu X."/>
            <person name="Meyer-Rochow V.B."/>
            <person name="Ballantyne L."/>
            <person name="Zhu X."/>
        </authorList>
    </citation>
    <scope>NUCLEOTIDE SEQUENCE [LARGE SCALE GENOMIC DNA]</scope>
    <source>
        <strain evidence="1">XCY_ONT2</strain>
    </source>
</reference>
<proteinExistence type="predicted"/>
<dbReference type="Proteomes" id="UP001329430">
    <property type="component" value="Chromosome 7"/>
</dbReference>